<dbReference type="Pfam" id="PF08031">
    <property type="entry name" value="BBE"/>
    <property type="match status" value="1"/>
</dbReference>
<sequence>MAETFLRMPGSLGVAIAHVAGGVASQIDPDSVGLNPAWRSALGLVFTGAQWDGSASATEIQAQKDVLKEDVDVLESLEPGTGSYVNEGSLYEPNPQWTYFGDHYERLLEIKDKYDAKGLFVVAAGVGSERWNDGLNCRKDQ</sequence>
<dbReference type="Gene3D" id="3.30.465.10">
    <property type="match status" value="1"/>
</dbReference>
<reference evidence="2 3" key="1">
    <citation type="submission" date="2024-05" db="EMBL/GenBank/DDBJ databases">
        <title>A draft genome resource for the thread blight pathogen Marasmius tenuissimus strain MS-2.</title>
        <authorList>
            <person name="Yulfo-Soto G.E."/>
            <person name="Baruah I.K."/>
            <person name="Amoako-Attah I."/>
            <person name="Bukari Y."/>
            <person name="Meinhardt L.W."/>
            <person name="Bailey B.A."/>
            <person name="Cohen S.P."/>
        </authorList>
    </citation>
    <scope>NUCLEOTIDE SEQUENCE [LARGE SCALE GENOMIC DNA]</scope>
    <source>
        <strain evidence="2 3">MS-2</strain>
    </source>
</reference>
<protein>
    <recommendedName>
        <fullName evidence="1">Berberine/berberine-like domain-containing protein</fullName>
    </recommendedName>
</protein>
<evidence type="ECO:0000313" key="2">
    <source>
        <dbReference type="EMBL" id="KAL0066893.1"/>
    </source>
</evidence>
<feature type="domain" description="Berberine/berberine-like" evidence="1">
    <location>
        <begin position="83"/>
        <end position="126"/>
    </location>
</feature>
<keyword evidence="3" id="KW-1185">Reference proteome</keyword>
<evidence type="ECO:0000313" key="3">
    <source>
        <dbReference type="Proteomes" id="UP001437256"/>
    </source>
</evidence>
<dbReference type="Proteomes" id="UP001437256">
    <property type="component" value="Unassembled WGS sequence"/>
</dbReference>
<accession>A0ABR2ZZU0</accession>
<organism evidence="2 3">
    <name type="scientific">Marasmius tenuissimus</name>
    <dbReference type="NCBI Taxonomy" id="585030"/>
    <lineage>
        <taxon>Eukaryota</taxon>
        <taxon>Fungi</taxon>
        <taxon>Dikarya</taxon>
        <taxon>Basidiomycota</taxon>
        <taxon>Agaricomycotina</taxon>
        <taxon>Agaricomycetes</taxon>
        <taxon>Agaricomycetidae</taxon>
        <taxon>Agaricales</taxon>
        <taxon>Marasmiineae</taxon>
        <taxon>Marasmiaceae</taxon>
        <taxon>Marasmius</taxon>
    </lineage>
</organism>
<gene>
    <name evidence="2" type="ORF">AAF712_006088</name>
</gene>
<name>A0ABR2ZZU0_9AGAR</name>
<dbReference type="EMBL" id="JBBXMP010000031">
    <property type="protein sequence ID" value="KAL0066893.1"/>
    <property type="molecule type" value="Genomic_DNA"/>
</dbReference>
<evidence type="ECO:0000259" key="1">
    <source>
        <dbReference type="Pfam" id="PF08031"/>
    </source>
</evidence>
<comment type="caution">
    <text evidence="2">The sequence shown here is derived from an EMBL/GenBank/DDBJ whole genome shotgun (WGS) entry which is preliminary data.</text>
</comment>
<dbReference type="Gene3D" id="3.40.462.20">
    <property type="match status" value="1"/>
</dbReference>
<dbReference type="InterPro" id="IPR012951">
    <property type="entry name" value="BBE"/>
</dbReference>
<dbReference type="InterPro" id="IPR016169">
    <property type="entry name" value="FAD-bd_PCMH_sub2"/>
</dbReference>
<proteinExistence type="predicted"/>